<dbReference type="EMBL" id="FOXH01000005">
    <property type="protein sequence ID" value="SFP70519.1"/>
    <property type="molecule type" value="Genomic_DNA"/>
</dbReference>
<dbReference type="PANTHER" id="PTHR39335">
    <property type="entry name" value="BLL4220 PROTEIN"/>
    <property type="match status" value="1"/>
</dbReference>
<dbReference type="Proteomes" id="UP000199306">
    <property type="component" value="Unassembled WGS sequence"/>
</dbReference>
<keyword evidence="3" id="KW-1185">Reference proteome</keyword>
<dbReference type="STRING" id="1079859.SAMN04515674_10540"/>
<dbReference type="InterPro" id="IPR005297">
    <property type="entry name" value="Lipoprotein_repeat"/>
</dbReference>
<dbReference type="Pfam" id="PF03640">
    <property type="entry name" value="Lipoprotein_15"/>
    <property type="match status" value="2"/>
</dbReference>
<evidence type="ECO:0000313" key="3">
    <source>
        <dbReference type="Proteomes" id="UP000199306"/>
    </source>
</evidence>
<organism evidence="2 3">
    <name type="scientific">Pseudarcicella hirudinis</name>
    <dbReference type="NCBI Taxonomy" id="1079859"/>
    <lineage>
        <taxon>Bacteria</taxon>
        <taxon>Pseudomonadati</taxon>
        <taxon>Bacteroidota</taxon>
        <taxon>Cytophagia</taxon>
        <taxon>Cytophagales</taxon>
        <taxon>Flectobacillaceae</taxon>
        <taxon>Pseudarcicella</taxon>
    </lineage>
</organism>
<keyword evidence="1" id="KW-0732">Signal</keyword>
<evidence type="ECO:0000256" key="1">
    <source>
        <dbReference type="SAM" id="SignalP"/>
    </source>
</evidence>
<proteinExistence type="predicted"/>
<feature type="chain" id="PRO_5011499299" evidence="1">
    <location>
        <begin position="22"/>
        <end position="282"/>
    </location>
</feature>
<gene>
    <name evidence="2" type="ORF">SAMN04515674_10540</name>
</gene>
<accession>A0A1I5SIH8</accession>
<dbReference type="PROSITE" id="PS51257">
    <property type="entry name" value="PROKAR_LIPOPROTEIN"/>
    <property type="match status" value="1"/>
</dbReference>
<keyword evidence="2" id="KW-0449">Lipoprotein</keyword>
<dbReference type="PANTHER" id="PTHR39335:SF1">
    <property type="entry name" value="BLL4220 PROTEIN"/>
    <property type="match status" value="1"/>
</dbReference>
<dbReference type="RefSeq" id="WP_092016330.1">
    <property type="nucleotide sequence ID" value="NZ_FOXH01000005.1"/>
</dbReference>
<dbReference type="AlphaFoldDB" id="A0A1I5SIH8"/>
<dbReference type="OrthoDB" id="597632at2"/>
<feature type="signal peptide" evidence="1">
    <location>
        <begin position="1"/>
        <end position="21"/>
    </location>
</feature>
<name>A0A1I5SIH8_9BACT</name>
<evidence type="ECO:0000313" key="2">
    <source>
        <dbReference type="EMBL" id="SFP70519.1"/>
    </source>
</evidence>
<protein>
    <submittedName>
        <fullName evidence="2">Predicted lipoprotein with conserved Yx(FWY)xxD motif</fullName>
    </submittedName>
</protein>
<sequence length="282" mass="31030">MRNQRTLLTSILTFSFLLNIATGCKNDSAQPQPSQPSVDVTVKDSSLGKVLTDGNGKTLYFFTKDANGTSVCTGGCTDTWPVFSVDNPRLDASLNAADFSSITRTDGKKQITYKGWPLYYFKSDASAGDVKGENVNGVWFVAKTSYSIMLSNTQLVGNDGKQYTSQYKEGTGDTQYFVDDYGKTLYAFAKDKKGKNNYTKADFSNNATWPIYTTDLKDVPSNLDKTLFGTIKVQDKVQLTYKGWPLYYFGPDNNLRGSTKGVSVPTPGVWPIVQKDSPVAPE</sequence>
<dbReference type="GO" id="GO:0043448">
    <property type="term" value="P:alkane catabolic process"/>
    <property type="evidence" value="ECO:0007669"/>
    <property type="project" value="TreeGrafter"/>
</dbReference>
<reference evidence="2 3" key="1">
    <citation type="submission" date="2016-10" db="EMBL/GenBank/DDBJ databases">
        <authorList>
            <person name="de Groot N.N."/>
        </authorList>
    </citation>
    <scope>NUCLEOTIDE SEQUENCE [LARGE SCALE GENOMIC DNA]</scope>
    <source>
        <strain evidence="3">E92,LMG 26720,CCM 7988</strain>
    </source>
</reference>